<name>A0A8D8GC14_CULPI</name>
<proteinExistence type="predicted"/>
<organism evidence="2">
    <name type="scientific">Culex pipiens</name>
    <name type="common">House mosquito</name>
    <dbReference type="NCBI Taxonomy" id="7175"/>
    <lineage>
        <taxon>Eukaryota</taxon>
        <taxon>Metazoa</taxon>
        <taxon>Ecdysozoa</taxon>
        <taxon>Arthropoda</taxon>
        <taxon>Hexapoda</taxon>
        <taxon>Insecta</taxon>
        <taxon>Pterygota</taxon>
        <taxon>Neoptera</taxon>
        <taxon>Endopterygota</taxon>
        <taxon>Diptera</taxon>
        <taxon>Nematocera</taxon>
        <taxon>Culicoidea</taxon>
        <taxon>Culicidae</taxon>
        <taxon>Culicinae</taxon>
        <taxon>Culicini</taxon>
        <taxon>Culex</taxon>
        <taxon>Culex</taxon>
    </lineage>
</organism>
<sequence>MRGQLPSLARGRSSVERGSWSSWLAVARVWVVLGWIALLLLGRVVMVHHWPRTRIRVRLLLLLRRRLRLVVMEVRLNWLVVSVVFGWLRHLRPVDPEHNVDAIVKRGSLGRVSPFGTFQHHVLRTVVSVRLGVHVVVRGTFAESLRGSRRRRRRRLPLLTLQLGIANRRIGHALLVAGHWTLIVGLTTPAGTCNDVDLILARRFLLRRRRSLVERWR</sequence>
<evidence type="ECO:0000313" key="2">
    <source>
        <dbReference type="EMBL" id="CAG6501568.1"/>
    </source>
</evidence>
<keyword evidence="1" id="KW-0812">Transmembrane</keyword>
<protein>
    <submittedName>
        <fullName evidence="2">(northern house mosquito) hypothetical protein</fullName>
    </submittedName>
</protein>
<dbReference type="EMBL" id="HBUE01142615">
    <property type="protein sequence ID" value="CAG6501568.1"/>
    <property type="molecule type" value="Transcribed_RNA"/>
</dbReference>
<keyword evidence="1" id="KW-1133">Transmembrane helix</keyword>
<keyword evidence="1" id="KW-0472">Membrane</keyword>
<evidence type="ECO:0000256" key="1">
    <source>
        <dbReference type="SAM" id="Phobius"/>
    </source>
</evidence>
<feature type="transmembrane region" description="Helical" evidence="1">
    <location>
        <begin position="20"/>
        <end position="46"/>
    </location>
</feature>
<reference evidence="2" key="1">
    <citation type="submission" date="2021-05" db="EMBL/GenBank/DDBJ databases">
        <authorList>
            <person name="Alioto T."/>
            <person name="Alioto T."/>
            <person name="Gomez Garrido J."/>
        </authorList>
    </citation>
    <scope>NUCLEOTIDE SEQUENCE</scope>
</reference>
<dbReference type="AlphaFoldDB" id="A0A8D8GC14"/>
<accession>A0A8D8GC14</accession>